<dbReference type="EMBL" id="JBDKWZ010000012">
    <property type="protein sequence ID" value="MEN7550182.1"/>
    <property type="molecule type" value="Genomic_DNA"/>
</dbReference>
<gene>
    <name evidence="1" type="ORF">AAG747_19840</name>
</gene>
<dbReference type="AlphaFoldDB" id="A0AAW9RZ36"/>
<comment type="caution">
    <text evidence="1">The sequence shown here is derived from an EMBL/GenBank/DDBJ whole genome shotgun (WGS) entry which is preliminary data.</text>
</comment>
<dbReference type="SUPFAM" id="SSF48452">
    <property type="entry name" value="TPR-like"/>
    <property type="match status" value="1"/>
</dbReference>
<dbReference type="Proteomes" id="UP001403385">
    <property type="component" value="Unassembled WGS sequence"/>
</dbReference>
<dbReference type="InterPro" id="IPR011990">
    <property type="entry name" value="TPR-like_helical_dom_sf"/>
</dbReference>
<sequence>MREASIFTFEFKFLDKKGQPFTYFGKLGRISRDGLILHQHRIFFQDIHKVEFHKNKVIVVLVPYPTISEYLSNQIIKGHNCIVLQVKSFAFEVKAILDRRCAQLQIEERLQKMTKAEIKTQFKKVNCPHCDSIIDLTGLVESQFVHCQYCQVIFDKYTFEIPGNETYKICPENGYYDRIQSFTDIKCYYLINEKAFSSHTYFCSDSFAEVFFKESYLKNLSLLIGFVMVTIQKFRSLQRRNPYFKDLYQANILAQQGEVEAAGEIYDEIMSRTFSHPGIHYNYGLAYLQVEDQRRAHFHFQKSLQVCSNYEPTKNILRKLQYLER</sequence>
<keyword evidence="2" id="KW-1185">Reference proteome</keyword>
<protein>
    <submittedName>
        <fullName evidence="1">Tetratricopeptide repeat protein</fullName>
    </submittedName>
</protein>
<name>A0AAW9RZ36_9BACT</name>
<proteinExistence type="predicted"/>
<evidence type="ECO:0000313" key="2">
    <source>
        <dbReference type="Proteomes" id="UP001403385"/>
    </source>
</evidence>
<evidence type="ECO:0000313" key="1">
    <source>
        <dbReference type="EMBL" id="MEN7550182.1"/>
    </source>
</evidence>
<dbReference type="Gene3D" id="1.25.40.10">
    <property type="entry name" value="Tetratricopeptide repeat domain"/>
    <property type="match status" value="1"/>
</dbReference>
<organism evidence="1 2">
    <name type="scientific">Rapidithrix thailandica</name>
    <dbReference type="NCBI Taxonomy" id="413964"/>
    <lineage>
        <taxon>Bacteria</taxon>
        <taxon>Pseudomonadati</taxon>
        <taxon>Bacteroidota</taxon>
        <taxon>Cytophagia</taxon>
        <taxon>Cytophagales</taxon>
        <taxon>Flammeovirgaceae</taxon>
        <taxon>Rapidithrix</taxon>
    </lineage>
</organism>
<dbReference type="RefSeq" id="WP_346822961.1">
    <property type="nucleotide sequence ID" value="NZ_JBDKWZ010000012.1"/>
</dbReference>
<reference evidence="1 2" key="1">
    <citation type="submission" date="2024-04" db="EMBL/GenBank/DDBJ databases">
        <title>Novel genus in family Flammeovirgaceae.</title>
        <authorList>
            <person name="Nguyen T.H."/>
            <person name="Vuong T.Q."/>
            <person name="Le H."/>
            <person name="Kim S.-G."/>
        </authorList>
    </citation>
    <scope>NUCLEOTIDE SEQUENCE [LARGE SCALE GENOMIC DNA]</scope>
    <source>
        <strain evidence="1 2">JCM 23209</strain>
    </source>
</reference>
<accession>A0AAW9RZ36</accession>